<dbReference type="EMBL" id="QZWG01000017">
    <property type="protein sequence ID" value="RZB57986.1"/>
    <property type="molecule type" value="Genomic_DNA"/>
</dbReference>
<reference evidence="5 6" key="1">
    <citation type="submission" date="2018-09" db="EMBL/GenBank/DDBJ databases">
        <title>A high-quality reference genome of wild soybean provides a powerful tool to mine soybean genomes.</title>
        <authorList>
            <person name="Xie M."/>
            <person name="Chung C.Y.L."/>
            <person name="Li M.-W."/>
            <person name="Wong F.-L."/>
            <person name="Chan T.-F."/>
            <person name="Lam H.-M."/>
        </authorList>
    </citation>
    <scope>NUCLEOTIDE SEQUENCE [LARGE SCALE GENOMIC DNA]</scope>
    <source>
        <strain evidence="6">cv. W05</strain>
        <tissue evidence="5">Hypocotyl of etiolated seedlings</tissue>
    </source>
</reference>
<dbReference type="Proteomes" id="UP000289340">
    <property type="component" value="Chromosome 17"/>
</dbReference>
<protein>
    <recommendedName>
        <fullName evidence="4">Ubiquitin-like protease family profile domain-containing protein</fullName>
    </recommendedName>
</protein>
<keyword evidence="2" id="KW-0645">Protease</keyword>
<keyword evidence="6" id="KW-1185">Reference proteome</keyword>
<dbReference type="SUPFAM" id="SSF54001">
    <property type="entry name" value="Cysteine proteinases"/>
    <property type="match status" value="1"/>
</dbReference>
<evidence type="ECO:0000256" key="2">
    <source>
        <dbReference type="ARBA" id="ARBA00022670"/>
    </source>
</evidence>
<comment type="caution">
    <text evidence="5">The sequence shown here is derived from an EMBL/GenBank/DDBJ whole genome shotgun (WGS) entry which is preliminary data.</text>
</comment>
<dbReference type="GO" id="GO:0006508">
    <property type="term" value="P:proteolysis"/>
    <property type="evidence" value="ECO:0007669"/>
    <property type="project" value="UniProtKB-KW"/>
</dbReference>
<evidence type="ECO:0000256" key="1">
    <source>
        <dbReference type="ARBA" id="ARBA00005234"/>
    </source>
</evidence>
<name>A0A445GA07_GLYSO</name>
<dbReference type="AlphaFoldDB" id="A0A445GA07"/>
<dbReference type="InterPro" id="IPR038765">
    <property type="entry name" value="Papain-like_cys_pep_sf"/>
</dbReference>
<evidence type="ECO:0000259" key="4">
    <source>
        <dbReference type="PROSITE" id="PS50600"/>
    </source>
</evidence>
<comment type="similarity">
    <text evidence="1">Belongs to the peptidase C48 family.</text>
</comment>
<dbReference type="InterPro" id="IPR003653">
    <property type="entry name" value="Peptidase_C48_C"/>
</dbReference>
<dbReference type="GO" id="GO:0008234">
    <property type="term" value="F:cysteine-type peptidase activity"/>
    <property type="evidence" value="ECO:0007669"/>
    <property type="project" value="InterPro"/>
</dbReference>
<gene>
    <name evidence="5" type="ORF">D0Y65_046582</name>
</gene>
<evidence type="ECO:0000313" key="5">
    <source>
        <dbReference type="EMBL" id="RZB57986.1"/>
    </source>
</evidence>
<accession>A0A445GA07</accession>
<keyword evidence="3" id="KW-0378">Hydrolase</keyword>
<dbReference type="PROSITE" id="PS50600">
    <property type="entry name" value="ULP_PROTEASE"/>
    <property type="match status" value="1"/>
</dbReference>
<proteinExistence type="inferred from homology"/>
<organism evidence="5 6">
    <name type="scientific">Glycine soja</name>
    <name type="common">Wild soybean</name>
    <dbReference type="NCBI Taxonomy" id="3848"/>
    <lineage>
        <taxon>Eukaryota</taxon>
        <taxon>Viridiplantae</taxon>
        <taxon>Streptophyta</taxon>
        <taxon>Embryophyta</taxon>
        <taxon>Tracheophyta</taxon>
        <taxon>Spermatophyta</taxon>
        <taxon>Magnoliopsida</taxon>
        <taxon>eudicotyledons</taxon>
        <taxon>Gunneridae</taxon>
        <taxon>Pentapetalae</taxon>
        <taxon>rosids</taxon>
        <taxon>fabids</taxon>
        <taxon>Fabales</taxon>
        <taxon>Fabaceae</taxon>
        <taxon>Papilionoideae</taxon>
        <taxon>50 kb inversion clade</taxon>
        <taxon>NPAAA clade</taxon>
        <taxon>indigoferoid/millettioid clade</taxon>
        <taxon>Phaseoleae</taxon>
        <taxon>Glycine</taxon>
        <taxon>Glycine subgen. Soja</taxon>
    </lineage>
</organism>
<evidence type="ECO:0000313" key="6">
    <source>
        <dbReference type="Proteomes" id="UP000289340"/>
    </source>
</evidence>
<dbReference type="Pfam" id="PF02902">
    <property type="entry name" value="Peptidase_C48"/>
    <property type="match status" value="1"/>
</dbReference>
<feature type="domain" description="Ubiquitin-like protease family profile" evidence="4">
    <location>
        <begin position="1"/>
        <end position="75"/>
    </location>
</feature>
<sequence>MKLSIEEACVCAYLTLKVRHKIYIPIYEDTSHWYLMVICINDKKFYHLDSNMTLEFVEDRRQVIRTKRQFMFMDA</sequence>
<evidence type="ECO:0000256" key="3">
    <source>
        <dbReference type="ARBA" id="ARBA00022801"/>
    </source>
</evidence>
<dbReference type="Gene3D" id="3.40.395.10">
    <property type="entry name" value="Adenoviral Proteinase, Chain A"/>
    <property type="match status" value="1"/>
</dbReference>